<proteinExistence type="predicted"/>
<gene>
    <name evidence="2" type="ORF">T472_0219440</name>
</gene>
<keyword evidence="1" id="KW-0732">Signal</keyword>
<evidence type="ECO:0000256" key="1">
    <source>
        <dbReference type="SAM" id="SignalP"/>
    </source>
</evidence>
<comment type="caution">
    <text evidence="2">The sequence shown here is derived from an EMBL/GenBank/DDBJ whole genome shotgun (WGS) entry which is preliminary data.</text>
</comment>
<dbReference type="AlphaFoldDB" id="V7I152"/>
<feature type="signal peptide" evidence="1">
    <location>
        <begin position="1"/>
        <end position="28"/>
    </location>
</feature>
<dbReference type="STRING" id="994573.T472_0219440"/>
<feature type="chain" id="PRO_5004760785" description="Periplasmic heavy metal sensor" evidence="1">
    <location>
        <begin position="29"/>
        <end position="220"/>
    </location>
</feature>
<evidence type="ECO:0008006" key="4">
    <source>
        <dbReference type="Google" id="ProtNLM"/>
    </source>
</evidence>
<evidence type="ECO:0000313" key="3">
    <source>
        <dbReference type="Proteomes" id="UP000017747"/>
    </source>
</evidence>
<organism evidence="2 3">
    <name type="scientific">Youngiibacter fragilis 232.1</name>
    <dbReference type="NCBI Taxonomy" id="994573"/>
    <lineage>
        <taxon>Bacteria</taxon>
        <taxon>Bacillati</taxon>
        <taxon>Bacillota</taxon>
        <taxon>Clostridia</taxon>
        <taxon>Eubacteriales</taxon>
        <taxon>Clostridiaceae</taxon>
        <taxon>Youngiibacter</taxon>
    </lineage>
</organism>
<name>V7I152_9CLOT</name>
<sequence>MNKKVIAAAMAAVIGIGAMAFFGSKALAAETETEVPQQNQYYNRGGSFGGGMFGRGSRNTGARGMMGGQAGNYQDLTDAQIADLQKIREEMIDLRDEFYDETQEVRDALKGALEEADKAKILAAYPAYKTQKEANIKEMETLRDKMHEILGVTDVTPRGQVFLDEADDLIEELKKTDDQTEIKSIADEILGLFGRGGGRGGSGGFRGAGCGFYNAPDSDS</sequence>
<protein>
    <recommendedName>
        <fullName evidence="4">Periplasmic heavy metal sensor</fullName>
    </recommendedName>
</protein>
<reference evidence="2 3" key="1">
    <citation type="journal article" date="2014" name="Genome Announc.">
        <title>Genome Sequence of Youngiibacter fragilis, the Type Strain of the Genus Youngiibacter.</title>
        <authorList>
            <person name="Wawrik C.B."/>
            <person name="Callaghan A.V."/>
            <person name="Stamps B.W."/>
            <person name="Wawrik B."/>
        </authorList>
    </citation>
    <scope>NUCLEOTIDE SEQUENCE [LARGE SCALE GENOMIC DNA]</scope>
    <source>
        <strain evidence="2 3">232.1</strain>
    </source>
</reference>
<dbReference type="EMBL" id="AXUN02000233">
    <property type="protein sequence ID" value="ETA79016.1"/>
    <property type="molecule type" value="Genomic_DNA"/>
</dbReference>
<accession>V7I152</accession>
<evidence type="ECO:0000313" key="2">
    <source>
        <dbReference type="EMBL" id="ETA79016.1"/>
    </source>
</evidence>
<keyword evidence="3" id="KW-1185">Reference proteome</keyword>
<dbReference type="Proteomes" id="UP000017747">
    <property type="component" value="Unassembled WGS sequence"/>
</dbReference>
<dbReference type="RefSeq" id="WP_023386100.1">
    <property type="nucleotide sequence ID" value="NZ_AXUN02000233.1"/>
</dbReference>